<dbReference type="EMBL" id="CM035418">
    <property type="protein sequence ID" value="KAH7420991.1"/>
    <property type="molecule type" value="Genomic_DNA"/>
</dbReference>
<keyword evidence="8 11" id="KW-1133">Transmembrane helix</keyword>
<feature type="transmembrane region" description="Helical" evidence="11">
    <location>
        <begin position="115"/>
        <end position="132"/>
    </location>
</feature>
<dbReference type="InterPro" id="IPR047664">
    <property type="entry name" value="SWEET"/>
</dbReference>
<evidence type="ECO:0000313" key="13">
    <source>
        <dbReference type="Proteomes" id="UP000825935"/>
    </source>
</evidence>
<comment type="similarity">
    <text evidence="2 11">Belongs to the SWEET sugar transporter family.</text>
</comment>
<comment type="function">
    <text evidence="11">Mediates both low-affinity uptake and efflux of sugar across the membrane.</text>
</comment>
<evidence type="ECO:0000256" key="1">
    <source>
        <dbReference type="ARBA" id="ARBA00004651"/>
    </source>
</evidence>
<evidence type="ECO:0000256" key="11">
    <source>
        <dbReference type="RuleBase" id="RU910715"/>
    </source>
</evidence>
<evidence type="ECO:0000256" key="8">
    <source>
        <dbReference type="ARBA" id="ARBA00022989"/>
    </source>
</evidence>
<keyword evidence="13" id="KW-1185">Reference proteome</keyword>
<feature type="transmembrane region" description="Helical" evidence="11">
    <location>
        <begin position="16"/>
        <end position="40"/>
    </location>
</feature>
<feature type="transmembrane region" description="Helical" evidence="11">
    <location>
        <begin position="52"/>
        <end position="70"/>
    </location>
</feature>
<dbReference type="AlphaFoldDB" id="A0A8T2TCN0"/>
<sequence length="237" mass="26103">MLWCFYGTPYVHPHDFWVVLTNSLGSLFSLMYIVAYLWVATSKEKVSLVSKLCTILLSMAILILLLVFLSKNQGQRIFVVGILCALVSSGMHLTLLSQCRMAIQSKDKQYLHPNASLAAFLKGAIWTAYGVVDLDIFILIPNGVGVIIGILQVILVIFLIHTETLSSTTSNLHRKDMKMETDLDDLKIICEEGGQDLSQNIGLTNATSSNVSRVSSLLVISRQGSIVVPIDMVDVND</sequence>
<evidence type="ECO:0000256" key="2">
    <source>
        <dbReference type="ARBA" id="ARBA00007809"/>
    </source>
</evidence>
<keyword evidence="5 11" id="KW-0762">Sugar transport</keyword>
<gene>
    <name evidence="12" type="ORF">KP509_13G035200</name>
</gene>
<comment type="caution">
    <text evidence="11">Lacks conserved residue(s) required for the propagation of feature annotation.</text>
</comment>
<dbReference type="InterPro" id="IPR004316">
    <property type="entry name" value="SWEET_rpt"/>
</dbReference>
<protein>
    <recommendedName>
        <fullName evidence="11">Bidirectional sugar transporter SWEET</fullName>
    </recommendedName>
</protein>
<evidence type="ECO:0000256" key="9">
    <source>
        <dbReference type="ARBA" id="ARBA00023136"/>
    </source>
</evidence>
<organism evidence="12 13">
    <name type="scientific">Ceratopteris richardii</name>
    <name type="common">Triangle waterfern</name>
    <dbReference type="NCBI Taxonomy" id="49495"/>
    <lineage>
        <taxon>Eukaryota</taxon>
        <taxon>Viridiplantae</taxon>
        <taxon>Streptophyta</taxon>
        <taxon>Embryophyta</taxon>
        <taxon>Tracheophyta</taxon>
        <taxon>Polypodiopsida</taxon>
        <taxon>Polypodiidae</taxon>
        <taxon>Polypodiales</taxon>
        <taxon>Pteridineae</taxon>
        <taxon>Pteridaceae</taxon>
        <taxon>Parkerioideae</taxon>
        <taxon>Ceratopteris</taxon>
    </lineage>
</organism>
<keyword evidence="9 11" id="KW-0472">Membrane</keyword>
<evidence type="ECO:0000313" key="12">
    <source>
        <dbReference type="EMBL" id="KAH7420991.1"/>
    </source>
</evidence>
<dbReference type="Proteomes" id="UP000825935">
    <property type="component" value="Chromosome 13"/>
</dbReference>
<keyword evidence="4" id="KW-1003">Cell membrane</keyword>
<dbReference type="GO" id="GO:0051119">
    <property type="term" value="F:sugar transmembrane transporter activity"/>
    <property type="evidence" value="ECO:0007669"/>
    <property type="project" value="InterPro"/>
</dbReference>
<comment type="function">
    <text evidence="10">Mediates both low-affinity uptake and efflux of sugar across the plasma membrane.</text>
</comment>
<comment type="caution">
    <text evidence="12">The sequence shown here is derived from an EMBL/GenBank/DDBJ whole genome shotgun (WGS) entry which is preliminary data.</text>
</comment>
<keyword evidence="6 11" id="KW-0812">Transmembrane</keyword>
<comment type="subcellular location">
    <subcellularLocation>
        <location evidence="1">Cell membrane</location>
        <topology evidence="1">Multi-pass membrane protein</topology>
    </subcellularLocation>
</comment>
<dbReference type="Pfam" id="PF03083">
    <property type="entry name" value="MtN3_slv"/>
    <property type="match status" value="1"/>
</dbReference>
<feature type="transmembrane region" description="Helical" evidence="11">
    <location>
        <begin position="76"/>
        <end position="95"/>
    </location>
</feature>
<dbReference type="PANTHER" id="PTHR10791">
    <property type="entry name" value="RAG1-ACTIVATING PROTEIN 1"/>
    <property type="match status" value="1"/>
</dbReference>
<dbReference type="Gene3D" id="1.20.1280.290">
    <property type="match status" value="1"/>
</dbReference>
<evidence type="ECO:0000256" key="3">
    <source>
        <dbReference type="ARBA" id="ARBA00022448"/>
    </source>
</evidence>
<evidence type="ECO:0000256" key="6">
    <source>
        <dbReference type="ARBA" id="ARBA00022692"/>
    </source>
</evidence>
<dbReference type="OMA" id="NFDIFIV"/>
<dbReference type="PANTHER" id="PTHR10791:SF30">
    <property type="entry name" value="SUGAR TRANSPORTER SWEET1"/>
    <property type="match status" value="1"/>
</dbReference>
<dbReference type="GO" id="GO:0005886">
    <property type="term" value="C:plasma membrane"/>
    <property type="evidence" value="ECO:0007669"/>
    <property type="project" value="UniProtKB-SubCell"/>
</dbReference>
<evidence type="ECO:0000256" key="4">
    <source>
        <dbReference type="ARBA" id="ARBA00022475"/>
    </source>
</evidence>
<dbReference type="OrthoDB" id="409725at2759"/>
<name>A0A8T2TCN0_CERRI</name>
<evidence type="ECO:0000256" key="10">
    <source>
        <dbReference type="ARBA" id="ARBA00037238"/>
    </source>
</evidence>
<reference evidence="12" key="1">
    <citation type="submission" date="2021-08" db="EMBL/GenBank/DDBJ databases">
        <title>WGS assembly of Ceratopteris richardii.</title>
        <authorList>
            <person name="Marchant D.B."/>
            <person name="Chen G."/>
            <person name="Jenkins J."/>
            <person name="Shu S."/>
            <person name="Leebens-Mack J."/>
            <person name="Grimwood J."/>
            <person name="Schmutz J."/>
            <person name="Soltis P."/>
            <person name="Soltis D."/>
            <person name="Chen Z.-H."/>
        </authorList>
    </citation>
    <scope>NUCLEOTIDE SEQUENCE</scope>
    <source>
        <strain evidence="12">Whitten #5841</strain>
        <tissue evidence="12">Leaf</tissue>
    </source>
</reference>
<keyword evidence="3 11" id="KW-0813">Transport</keyword>
<feature type="transmembrane region" description="Helical" evidence="11">
    <location>
        <begin position="138"/>
        <end position="160"/>
    </location>
</feature>
<evidence type="ECO:0000256" key="7">
    <source>
        <dbReference type="ARBA" id="ARBA00022737"/>
    </source>
</evidence>
<evidence type="ECO:0000256" key="5">
    <source>
        <dbReference type="ARBA" id="ARBA00022597"/>
    </source>
</evidence>
<proteinExistence type="inferred from homology"/>
<accession>A0A8T2TCN0</accession>
<keyword evidence="7" id="KW-0677">Repeat</keyword>